<keyword evidence="6" id="KW-1185">Reference proteome</keyword>
<dbReference type="EMBL" id="KQ964249">
    <property type="protein sequence ID" value="KXJ91840.1"/>
    <property type="molecule type" value="Genomic_DNA"/>
</dbReference>
<dbReference type="Gene3D" id="3.40.5.10">
    <property type="entry name" value="Ribosomal protein L9, N-terminal domain"/>
    <property type="match status" value="1"/>
</dbReference>
<feature type="domain" description="Ribosomal protein L9" evidence="4">
    <location>
        <begin position="55"/>
        <end position="99"/>
    </location>
</feature>
<dbReference type="InterPro" id="IPR036935">
    <property type="entry name" value="Ribosomal_bL9_N_sf"/>
</dbReference>
<dbReference type="Pfam" id="PF01281">
    <property type="entry name" value="Ribosomal_L9_N"/>
    <property type="match status" value="1"/>
</dbReference>
<name>A0A136J3M5_9PEZI</name>
<dbReference type="InterPro" id="IPR009027">
    <property type="entry name" value="Ribosomal_bL9/RNase_H1_N"/>
</dbReference>
<dbReference type="Proteomes" id="UP000070501">
    <property type="component" value="Unassembled WGS sequence"/>
</dbReference>
<evidence type="ECO:0000256" key="1">
    <source>
        <dbReference type="ARBA" id="ARBA00010605"/>
    </source>
</evidence>
<keyword evidence="3" id="KW-0687">Ribonucleoprotein</keyword>
<comment type="similarity">
    <text evidence="1">Belongs to the bacterial ribosomal protein bL9 family.</text>
</comment>
<proteinExistence type="inferred from homology"/>
<dbReference type="GO" id="GO:0005840">
    <property type="term" value="C:ribosome"/>
    <property type="evidence" value="ECO:0007669"/>
    <property type="project" value="UniProtKB-KW"/>
</dbReference>
<dbReference type="SUPFAM" id="SSF55658">
    <property type="entry name" value="L9 N-domain-like"/>
    <property type="match status" value="1"/>
</dbReference>
<dbReference type="GO" id="GO:0006412">
    <property type="term" value="P:translation"/>
    <property type="evidence" value="ECO:0007669"/>
    <property type="project" value="InterPro"/>
</dbReference>
<sequence length="310" mass="33207">MATPRIIGRAAPACLSCLRRVTLQTTSTTTGTAIGAMQARGKATKAELEDLQGIPVRLLEDIVGFGRKDTIMRVKPGRMRNYWFPRGRAEYMTKQRFREMGLTEAAIGVRDRTFGAPRSVLDAMETRDVEAAFIEGEAAAARKRKEALTLPPEQVHELLANLLPPVLTFERKPIAVPTPTATETAAPADEVMRRSPLIASNAVVSGEEGDEVSSATPTVTVPKPPSGPIAIFGSVSTVDILGRIAEILAADTANGGRAALDQGAVTIVGLEEGEDRIKRIGVFEVEIVAGKGLEPIIRRVEVVPEALPEI</sequence>
<evidence type="ECO:0000313" key="5">
    <source>
        <dbReference type="EMBL" id="KXJ91840.1"/>
    </source>
</evidence>
<dbReference type="OrthoDB" id="2150604at2759"/>
<dbReference type="InterPro" id="IPR000244">
    <property type="entry name" value="Ribosomal_bL9"/>
</dbReference>
<evidence type="ECO:0000256" key="2">
    <source>
        <dbReference type="ARBA" id="ARBA00022980"/>
    </source>
</evidence>
<reference evidence="6" key="1">
    <citation type="submission" date="2016-02" db="EMBL/GenBank/DDBJ databases">
        <title>Draft genome sequence of Microdochium bolleyi, a fungal endophyte of beachgrass.</title>
        <authorList>
            <consortium name="DOE Joint Genome Institute"/>
            <person name="David A.S."/>
            <person name="May G."/>
            <person name="Haridas S."/>
            <person name="Lim J."/>
            <person name="Wang M."/>
            <person name="Labutti K."/>
            <person name="Lipzen A."/>
            <person name="Barry K."/>
            <person name="Grigoriev I.V."/>
        </authorList>
    </citation>
    <scope>NUCLEOTIDE SEQUENCE [LARGE SCALE GENOMIC DNA]</scope>
    <source>
        <strain evidence="6">J235TASD1</strain>
    </source>
</reference>
<evidence type="ECO:0000313" key="6">
    <source>
        <dbReference type="Proteomes" id="UP000070501"/>
    </source>
</evidence>
<evidence type="ECO:0000259" key="4">
    <source>
        <dbReference type="Pfam" id="PF01281"/>
    </source>
</evidence>
<dbReference type="AlphaFoldDB" id="A0A136J3M5"/>
<dbReference type="STRING" id="196109.A0A136J3M5"/>
<protein>
    <recommendedName>
        <fullName evidence="4">Ribosomal protein L9 domain-containing protein</fullName>
    </recommendedName>
</protein>
<dbReference type="InterPro" id="IPR020070">
    <property type="entry name" value="Ribosomal_bL9_N"/>
</dbReference>
<gene>
    <name evidence="5" type="ORF">Micbo1qcDRAFT_161867</name>
</gene>
<evidence type="ECO:0000256" key="3">
    <source>
        <dbReference type="ARBA" id="ARBA00023274"/>
    </source>
</evidence>
<dbReference type="GO" id="GO:1990904">
    <property type="term" value="C:ribonucleoprotein complex"/>
    <property type="evidence" value="ECO:0007669"/>
    <property type="project" value="UniProtKB-KW"/>
</dbReference>
<keyword evidence="2" id="KW-0689">Ribosomal protein</keyword>
<dbReference type="InParanoid" id="A0A136J3M5"/>
<organism evidence="5 6">
    <name type="scientific">Microdochium bolleyi</name>
    <dbReference type="NCBI Taxonomy" id="196109"/>
    <lineage>
        <taxon>Eukaryota</taxon>
        <taxon>Fungi</taxon>
        <taxon>Dikarya</taxon>
        <taxon>Ascomycota</taxon>
        <taxon>Pezizomycotina</taxon>
        <taxon>Sordariomycetes</taxon>
        <taxon>Xylariomycetidae</taxon>
        <taxon>Xylariales</taxon>
        <taxon>Microdochiaceae</taxon>
        <taxon>Microdochium</taxon>
    </lineage>
</organism>
<dbReference type="PANTHER" id="PTHR21368">
    <property type="entry name" value="50S RIBOSOMAL PROTEIN L9"/>
    <property type="match status" value="1"/>
</dbReference>
<dbReference type="GO" id="GO:0003735">
    <property type="term" value="F:structural constituent of ribosome"/>
    <property type="evidence" value="ECO:0007669"/>
    <property type="project" value="InterPro"/>
</dbReference>
<accession>A0A136J3M5</accession>